<protein>
    <submittedName>
        <fullName evidence="2">Uncharacterized protein</fullName>
    </submittedName>
</protein>
<organism evidence="2 3">
    <name type="scientific">Limosa lapponica baueri</name>
    <dbReference type="NCBI Taxonomy" id="1758121"/>
    <lineage>
        <taxon>Eukaryota</taxon>
        <taxon>Metazoa</taxon>
        <taxon>Chordata</taxon>
        <taxon>Craniata</taxon>
        <taxon>Vertebrata</taxon>
        <taxon>Euteleostomi</taxon>
        <taxon>Archelosauria</taxon>
        <taxon>Archosauria</taxon>
        <taxon>Dinosauria</taxon>
        <taxon>Saurischia</taxon>
        <taxon>Theropoda</taxon>
        <taxon>Coelurosauria</taxon>
        <taxon>Aves</taxon>
        <taxon>Neognathae</taxon>
        <taxon>Neoaves</taxon>
        <taxon>Charadriiformes</taxon>
        <taxon>Scolopacidae</taxon>
        <taxon>Limosa</taxon>
    </lineage>
</organism>
<evidence type="ECO:0000256" key="1">
    <source>
        <dbReference type="SAM" id="MobiDB-lite"/>
    </source>
</evidence>
<proteinExistence type="predicted"/>
<keyword evidence="3" id="KW-1185">Reference proteome</keyword>
<evidence type="ECO:0000313" key="3">
    <source>
        <dbReference type="Proteomes" id="UP000233556"/>
    </source>
</evidence>
<name>A0A2I0U3N6_LIMLA</name>
<feature type="compositionally biased region" description="Basic and acidic residues" evidence="1">
    <location>
        <begin position="10"/>
        <end position="21"/>
    </location>
</feature>
<feature type="region of interest" description="Disordered" evidence="1">
    <location>
        <begin position="1"/>
        <end position="24"/>
    </location>
</feature>
<dbReference type="Proteomes" id="UP000233556">
    <property type="component" value="Unassembled WGS sequence"/>
</dbReference>
<sequence length="208" mass="22810">MPQGCCLGSRPDDWGTEESGRQKTAPTLNWLSQLAFGATHLNPPLFLTQTPRLGAHSEKASAFRKLVTSTKVALVASIMNEECPKEKEDKREFGRTSTPPCSLNTSPSQCCEVHLPGLPQRRDLDASLELHPKILLCALHLLLAKPSLFQGFPHGRMLLLAFLQRRPSQLGMATDQNSSSWALQHDTLRLCSEQAMKKKAGPLGSGES</sequence>
<gene>
    <name evidence="2" type="ORF">llap_9071</name>
</gene>
<dbReference type="AlphaFoldDB" id="A0A2I0U3N6"/>
<reference evidence="3" key="2">
    <citation type="submission" date="2017-12" db="EMBL/GenBank/DDBJ databases">
        <title>Genome sequence of the Bar-tailed Godwit (Limosa lapponica baueri).</title>
        <authorList>
            <person name="Lima N.C.B."/>
            <person name="Parody-Merino A.M."/>
            <person name="Battley P.F."/>
            <person name="Fidler A.E."/>
            <person name="Prosdocimi F."/>
        </authorList>
    </citation>
    <scope>NUCLEOTIDE SEQUENCE [LARGE SCALE GENOMIC DNA]</scope>
</reference>
<evidence type="ECO:0000313" key="2">
    <source>
        <dbReference type="EMBL" id="PKU40625.1"/>
    </source>
</evidence>
<dbReference type="EMBL" id="KZ506234">
    <property type="protein sequence ID" value="PKU40625.1"/>
    <property type="molecule type" value="Genomic_DNA"/>
</dbReference>
<accession>A0A2I0U3N6</accession>
<reference evidence="3" key="1">
    <citation type="submission" date="2017-11" db="EMBL/GenBank/DDBJ databases">
        <authorList>
            <person name="Lima N.C."/>
            <person name="Parody-Merino A.M."/>
            <person name="Battley P.F."/>
            <person name="Fidler A.E."/>
            <person name="Prosdocimi F."/>
        </authorList>
    </citation>
    <scope>NUCLEOTIDE SEQUENCE [LARGE SCALE GENOMIC DNA]</scope>
</reference>